<organism evidence="2 3">
    <name type="scientific">Flavobacterium endophyticum</name>
    <dbReference type="NCBI Taxonomy" id="1540163"/>
    <lineage>
        <taxon>Bacteria</taxon>
        <taxon>Pseudomonadati</taxon>
        <taxon>Bacteroidota</taxon>
        <taxon>Flavobacteriia</taxon>
        <taxon>Flavobacteriales</taxon>
        <taxon>Flavobacteriaceae</taxon>
        <taxon>Flavobacterium</taxon>
    </lineage>
</organism>
<reference evidence="2 3" key="1">
    <citation type="submission" date="2018-10" db="EMBL/GenBank/DDBJ databases">
        <title>Genomic Encyclopedia of Archaeal and Bacterial Type Strains, Phase II (KMG-II): from individual species to whole genera.</title>
        <authorList>
            <person name="Goeker M."/>
        </authorList>
    </citation>
    <scope>NUCLEOTIDE SEQUENCE [LARGE SCALE GENOMIC DNA]</scope>
    <source>
        <strain evidence="2 3">DSM 29537</strain>
    </source>
</reference>
<proteinExistence type="predicted"/>
<dbReference type="Proteomes" id="UP000277579">
    <property type="component" value="Unassembled WGS sequence"/>
</dbReference>
<accession>A0A495MLE3</accession>
<keyword evidence="1" id="KW-0472">Membrane</keyword>
<evidence type="ECO:0000313" key="2">
    <source>
        <dbReference type="EMBL" id="RKS26248.1"/>
    </source>
</evidence>
<comment type="caution">
    <text evidence="2">The sequence shown here is derived from an EMBL/GenBank/DDBJ whole genome shotgun (WGS) entry which is preliminary data.</text>
</comment>
<sequence>MNFREIIGFLVPIGLIIAGIFIKLSKREELASFKKKWVTFIILGILLFLLRLYTYFT</sequence>
<evidence type="ECO:0000313" key="3">
    <source>
        <dbReference type="Proteomes" id="UP000277579"/>
    </source>
</evidence>
<dbReference type="AlphaFoldDB" id="A0A495MLE3"/>
<gene>
    <name evidence="2" type="ORF">CLV94_1305</name>
</gene>
<protein>
    <submittedName>
        <fullName evidence="2">Uncharacterized protein</fullName>
    </submittedName>
</protein>
<feature type="transmembrane region" description="Helical" evidence="1">
    <location>
        <begin position="6"/>
        <end position="25"/>
    </location>
</feature>
<keyword evidence="1" id="KW-1133">Transmembrane helix</keyword>
<feature type="transmembrane region" description="Helical" evidence="1">
    <location>
        <begin position="37"/>
        <end position="56"/>
    </location>
</feature>
<name>A0A495MLE3_9FLAO</name>
<keyword evidence="1" id="KW-0812">Transmembrane</keyword>
<evidence type="ECO:0000256" key="1">
    <source>
        <dbReference type="SAM" id="Phobius"/>
    </source>
</evidence>
<keyword evidence="3" id="KW-1185">Reference proteome</keyword>
<dbReference type="EMBL" id="RBLC01000001">
    <property type="protein sequence ID" value="RKS26248.1"/>
    <property type="molecule type" value="Genomic_DNA"/>
</dbReference>